<dbReference type="EnsemblMetazoa" id="Aqu2.1.29630_001">
    <property type="protein sequence ID" value="Aqu2.1.29630_001"/>
    <property type="gene ID" value="Aqu2.1.29630"/>
</dbReference>
<reference evidence="6" key="1">
    <citation type="submission" date="2017-05" db="UniProtKB">
        <authorList>
            <consortium name="EnsemblMetazoa"/>
        </authorList>
    </citation>
    <scope>IDENTIFICATION</scope>
</reference>
<dbReference type="GO" id="GO:0008270">
    <property type="term" value="F:zinc ion binding"/>
    <property type="evidence" value="ECO:0007669"/>
    <property type="project" value="UniProtKB-KW"/>
</dbReference>
<evidence type="ECO:0000256" key="1">
    <source>
        <dbReference type="ARBA" id="ARBA00004123"/>
    </source>
</evidence>
<evidence type="ECO:0000313" key="6">
    <source>
        <dbReference type="EnsemblMetazoa" id="Aqu2.1.29630_001"/>
    </source>
</evidence>
<dbReference type="InterPro" id="IPR052035">
    <property type="entry name" value="ZnF_BED_domain_contain"/>
</dbReference>
<protein>
    <recommendedName>
        <fullName evidence="7">DUF659 domain-containing protein</fullName>
    </recommendedName>
</protein>
<keyword evidence="4" id="KW-0862">Zinc</keyword>
<dbReference type="AlphaFoldDB" id="A0A1X7UNR4"/>
<name>A0A1X7UNR4_AMPQE</name>
<dbReference type="PANTHER" id="PTHR46481">
    <property type="entry name" value="ZINC FINGER BED DOMAIN-CONTAINING PROTEIN 4"/>
    <property type="match status" value="1"/>
</dbReference>
<keyword evidence="5" id="KW-0539">Nucleus</keyword>
<dbReference type="SUPFAM" id="SSF53098">
    <property type="entry name" value="Ribonuclease H-like"/>
    <property type="match status" value="1"/>
</dbReference>
<accession>A0A1X7UNR4</accession>
<evidence type="ECO:0008006" key="7">
    <source>
        <dbReference type="Google" id="ProtNLM"/>
    </source>
</evidence>
<dbReference type="InterPro" id="IPR012337">
    <property type="entry name" value="RNaseH-like_sf"/>
</dbReference>
<comment type="subcellular location">
    <subcellularLocation>
        <location evidence="1">Nucleus</location>
    </subcellularLocation>
</comment>
<dbReference type="GO" id="GO:0005634">
    <property type="term" value="C:nucleus"/>
    <property type="evidence" value="ECO:0007669"/>
    <property type="project" value="UniProtKB-SubCell"/>
</dbReference>
<organism evidence="6">
    <name type="scientific">Amphimedon queenslandica</name>
    <name type="common">Sponge</name>
    <dbReference type="NCBI Taxonomy" id="400682"/>
    <lineage>
        <taxon>Eukaryota</taxon>
        <taxon>Metazoa</taxon>
        <taxon>Porifera</taxon>
        <taxon>Demospongiae</taxon>
        <taxon>Heteroscleromorpha</taxon>
        <taxon>Haplosclerida</taxon>
        <taxon>Niphatidae</taxon>
        <taxon>Amphimedon</taxon>
    </lineage>
</organism>
<evidence type="ECO:0000256" key="4">
    <source>
        <dbReference type="ARBA" id="ARBA00022833"/>
    </source>
</evidence>
<sequence>MIKEKSPQDRKNCYSQYKKHLEAKEEEKPTSSQQTLDKEVAIYQNAKFPATHKSQIAITNAIVRMLVTDIRPLYTVEKEGFKNLIKVLKPRLYGRHTGEHILSEFDSIASTFNITDKIFQVVTDNASNMRKAFPTLPGFVLEDINSDSESESSGAEEVNENNNVADLSSMDEIETNSGKIYHRLSCFAHTIQLSVKDGINECRSLTNSLKKASRIVSHFHKSTTDTESLENVFDKVLIAKN</sequence>
<proteinExistence type="predicted"/>
<evidence type="ECO:0000256" key="3">
    <source>
        <dbReference type="ARBA" id="ARBA00022771"/>
    </source>
</evidence>
<dbReference type="Gene3D" id="1.10.10.1070">
    <property type="entry name" value="Zinc finger, BED domain-containing"/>
    <property type="match status" value="1"/>
</dbReference>
<dbReference type="InParanoid" id="A0A1X7UNR4"/>
<keyword evidence="3" id="KW-0863">Zinc-finger</keyword>
<dbReference type="PANTHER" id="PTHR46481:SF10">
    <property type="entry name" value="ZINC FINGER BED DOMAIN-CONTAINING PROTEIN 39"/>
    <property type="match status" value="1"/>
</dbReference>
<evidence type="ECO:0000256" key="2">
    <source>
        <dbReference type="ARBA" id="ARBA00022723"/>
    </source>
</evidence>
<evidence type="ECO:0000256" key="5">
    <source>
        <dbReference type="ARBA" id="ARBA00023242"/>
    </source>
</evidence>
<dbReference type="SUPFAM" id="SSF140996">
    <property type="entry name" value="Hermes dimerisation domain"/>
    <property type="match status" value="1"/>
</dbReference>
<keyword evidence="2" id="KW-0479">Metal-binding</keyword>